<evidence type="ECO:0000313" key="4">
    <source>
        <dbReference type="Proteomes" id="UP001527925"/>
    </source>
</evidence>
<dbReference type="InterPro" id="IPR002110">
    <property type="entry name" value="Ankyrin_rpt"/>
</dbReference>
<feature type="region of interest" description="Disordered" evidence="2">
    <location>
        <begin position="1"/>
        <end position="36"/>
    </location>
</feature>
<dbReference type="SUPFAM" id="SSF140860">
    <property type="entry name" value="Pseudo ankyrin repeat-like"/>
    <property type="match status" value="1"/>
</dbReference>
<evidence type="ECO:0000256" key="1">
    <source>
        <dbReference type="SAM" id="Coils"/>
    </source>
</evidence>
<keyword evidence="1" id="KW-0175">Coiled coil</keyword>
<evidence type="ECO:0000256" key="2">
    <source>
        <dbReference type="SAM" id="MobiDB-lite"/>
    </source>
</evidence>
<dbReference type="Gene3D" id="1.25.40.20">
    <property type="entry name" value="Ankyrin repeat-containing domain"/>
    <property type="match status" value="1"/>
</dbReference>
<dbReference type="InterPro" id="IPR052050">
    <property type="entry name" value="SecEffector_AnkRepeat"/>
</dbReference>
<comment type="caution">
    <text evidence="3">The sequence shown here is derived from an EMBL/GenBank/DDBJ whole genome shotgun (WGS) entry which is preliminary data.</text>
</comment>
<dbReference type="Proteomes" id="UP001527925">
    <property type="component" value="Unassembled WGS sequence"/>
</dbReference>
<dbReference type="EMBL" id="JADGIZ020000003">
    <property type="protein sequence ID" value="KAL2919375.1"/>
    <property type="molecule type" value="Genomic_DNA"/>
</dbReference>
<accession>A0ABR4NIM3</accession>
<dbReference type="PANTHER" id="PTHR46586:SF3">
    <property type="entry name" value="ANKYRIN REPEAT-CONTAINING PROTEIN"/>
    <property type="match status" value="1"/>
</dbReference>
<dbReference type="PANTHER" id="PTHR46586">
    <property type="entry name" value="ANKYRIN REPEAT-CONTAINING PROTEIN"/>
    <property type="match status" value="1"/>
</dbReference>
<proteinExistence type="predicted"/>
<dbReference type="Pfam" id="PF12796">
    <property type="entry name" value="Ank_2"/>
    <property type="match status" value="1"/>
</dbReference>
<gene>
    <name evidence="3" type="ORF">HK105_201019</name>
</gene>
<sequence length="536" mass="58646">MGQKKRPSAHRTPNAGPATAAPHAAAAAPPAADPPAAVTAALSGDSLQLAVVALSAGLESLRGDLAAQHTAQSTLAAANRALQADNQALAARVQALEAELFRLRCAFDSRQPLLAATPAPPPPAAAPRRAKIKMPPPMAVNAGARNQWDRMPEPVRSRILACSSVLTRFTNGLLMPVELRPLSHDEIHVVWDEVFETRWIGDFAKLPPMCLKPESHSLIKSREQFIRIPPSLFPDGTSRISVILRNGWVDDLAGGGHADDMAYAAACAGFIPILESFIAKMKIIEVRLDLAEAAAAFGHLNVIQFLHAHAPRGQKWNTSVMANAAASGSLNIVIWLHKNRKEVFAPTVFEAAASNGHIHVIEWLSKNTKADCTQEAINSAASKGHLEILKFLVKRYPNVAIWLRRISMPILSHLPVAKWAHENNYSMDFFAALDNFIILGDLEGVEWVVKTFDVRPVTEMLFLSCLHSRDRVANWLVNVKGVQITSNIVKEAVERSATSVLSVLIRKDRKWRDVAKRFAQSNNREILNWLAARHPA</sequence>
<evidence type="ECO:0008006" key="5">
    <source>
        <dbReference type="Google" id="ProtNLM"/>
    </source>
</evidence>
<name>A0ABR4NIM3_9FUNG</name>
<keyword evidence="4" id="KW-1185">Reference proteome</keyword>
<dbReference type="InterPro" id="IPR036770">
    <property type="entry name" value="Ankyrin_rpt-contain_sf"/>
</dbReference>
<feature type="compositionally biased region" description="Low complexity" evidence="2">
    <location>
        <begin position="12"/>
        <end position="36"/>
    </location>
</feature>
<organism evidence="3 4">
    <name type="scientific">Polyrhizophydium stewartii</name>
    <dbReference type="NCBI Taxonomy" id="2732419"/>
    <lineage>
        <taxon>Eukaryota</taxon>
        <taxon>Fungi</taxon>
        <taxon>Fungi incertae sedis</taxon>
        <taxon>Chytridiomycota</taxon>
        <taxon>Chytridiomycota incertae sedis</taxon>
        <taxon>Chytridiomycetes</taxon>
        <taxon>Rhizophydiales</taxon>
        <taxon>Rhizophydiales incertae sedis</taxon>
        <taxon>Polyrhizophydium</taxon>
    </lineage>
</organism>
<feature type="coiled-coil region" evidence="1">
    <location>
        <begin position="79"/>
        <end position="106"/>
    </location>
</feature>
<evidence type="ECO:0000313" key="3">
    <source>
        <dbReference type="EMBL" id="KAL2919375.1"/>
    </source>
</evidence>
<reference evidence="3 4" key="1">
    <citation type="submission" date="2023-09" db="EMBL/GenBank/DDBJ databases">
        <title>Pangenome analysis of Batrachochytrium dendrobatidis and related Chytrids.</title>
        <authorList>
            <person name="Yacoub M.N."/>
            <person name="Stajich J.E."/>
            <person name="James T.Y."/>
        </authorList>
    </citation>
    <scope>NUCLEOTIDE SEQUENCE [LARGE SCALE GENOMIC DNA]</scope>
    <source>
        <strain evidence="3 4">JEL0888</strain>
    </source>
</reference>
<protein>
    <recommendedName>
        <fullName evidence="5">Ankyrin repeat protein</fullName>
    </recommendedName>
</protein>